<evidence type="ECO:0000313" key="5">
    <source>
        <dbReference type="Proteomes" id="UP000095284"/>
    </source>
</evidence>
<keyword evidence="2" id="KW-1133">Transmembrane helix</keyword>
<organism evidence="5 7">
    <name type="scientific">Bursaphelenchus xylophilus</name>
    <name type="common">Pinewood nematode worm</name>
    <name type="synonym">Aphelenchoides xylophilus</name>
    <dbReference type="NCBI Taxonomy" id="6326"/>
    <lineage>
        <taxon>Eukaryota</taxon>
        <taxon>Metazoa</taxon>
        <taxon>Ecdysozoa</taxon>
        <taxon>Nematoda</taxon>
        <taxon>Chromadorea</taxon>
        <taxon>Rhabditida</taxon>
        <taxon>Tylenchina</taxon>
        <taxon>Tylenchomorpha</taxon>
        <taxon>Aphelenchoidea</taxon>
        <taxon>Aphelenchoididae</taxon>
        <taxon>Bursaphelenchus</taxon>
    </lineage>
</organism>
<feature type="region of interest" description="Disordered" evidence="1">
    <location>
        <begin position="89"/>
        <end position="111"/>
    </location>
</feature>
<keyword evidence="2" id="KW-0812">Transmembrane</keyword>
<evidence type="ECO:0000313" key="6">
    <source>
        <dbReference type="Proteomes" id="UP000659654"/>
    </source>
</evidence>
<dbReference type="EMBL" id="CAJFDI010000001">
    <property type="protein sequence ID" value="CAD5208497.1"/>
    <property type="molecule type" value="Genomic_DNA"/>
</dbReference>
<evidence type="ECO:0000256" key="1">
    <source>
        <dbReference type="SAM" id="MobiDB-lite"/>
    </source>
</evidence>
<reference evidence="4" key="2">
    <citation type="submission" date="2020-08" db="EMBL/GenBank/DDBJ databases">
        <authorList>
            <person name="Kikuchi T."/>
        </authorList>
    </citation>
    <scope>NUCLEOTIDE SEQUENCE</scope>
    <source>
        <strain evidence="3">Ka4C1</strain>
    </source>
</reference>
<reference evidence="7" key="1">
    <citation type="submission" date="2016-11" db="UniProtKB">
        <authorList>
            <consortium name="WormBaseParasite"/>
        </authorList>
    </citation>
    <scope>IDENTIFICATION</scope>
</reference>
<protein>
    <submittedName>
        <fullName evidence="3">(pine wood nematode) hypothetical protein</fullName>
    </submittedName>
</protein>
<proteinExistence type="predicted"/>
<evidence type="ECO:0000313" key="3">
    <source>
        <dbReference type="EMBL" id="CAD5208497.1"/>
    </source>
</evidence>
<dbReference type="Proteomes" id="UP000095284">
    <property type="component" value="Unplaced"/>
</dbReference>
<dbReference type="Proteomes" id="UP000659654">
    <property type="component" value="Unassembled WGS sequence"/>
</dbReference>
<gene>
    <name evidence="3" type="ORF">BXYJ_LOCUS733</name>
</gene>
<dbReference type="EMBL" id="CAJFCV020000001">
    <property type="protein sequence ID" value="CAG9081733.1"/>
    <property type="molecule type" value="Genomic_DNA"/>
</dbReference>
<keyword evidence="2" id="KW-0472">Membrane</keyword>
<name>A0A1I7RVI7_BURXY</name>
<feature type="transmembrane region" description="Helical" evidence="2">
    <location>
        <begin position="52"/>
        <end position="71"/>
    </location>
</feature>
<accession>A0A1I7RVI7</accession>
<evidence type="ECO:0000313" key="7">
    <source>
        <dbReference type="WBParaSite" id="BXY_0474900.1"/>
    </source>
</evidence>
<sequence>MDSLQNSTAKPAELPLLYAARHVPVALTPPPCYSRHAPVRNPRFLYLYNRKLLIVIALFLFIISVLLGVGLTCRFYPSVCEAENIEGSKSKSAVNPGTNNSSPAKGELLGSSEPRGRYAGQAEMEPLIDPNAKVPLPTEKYDKLLTMKEVLSCARTCASAENLKSCCQAHGWNGGVCISHNEGFLRAICTNA</sequence>
<evidence type="ECO:0000256" key="2">
    <source>
        <dbReference type="SAM" id="Phobius"/>
    </source>
</evidence>
<dbReference type="Proteomes" id="UP000582659">
    <property type="component" value="Unassembled WGS sequence"/>
</dbReference>
<dbReference type="WBParaSite" id="BXY_0474900.1">
    <property type="protein sequence ID" value="BXY_0474900.1"/>
    <property type="gene ID" value="BXY_0474900"/>
</dbReference>
<feature type="compositionally biased region" description="Polar residues" evidence="1">
    <location>
        <begin position="90"/>
        <end position="103"/>
    </location>
</feature>
<evidence type="ECO:0000313" key="4">
    <source>
        <dbReference type="EMBL" id="CAG9081733.1"/>
    </source>
</evidence>
<dbReference type="AlphaFoldDB" id="A0A1I7RVI7"/>
<keyword evidence="6" id="KW-1185">Reference proteome</keyword>